<keyword evidence="1 2" id="KW-0677">Repeat</keyword>
<dbReference type="GO" id="GO:0005509">
    <property type="term" value="F:calcium ion binding"/>
    <property type="evidence" value="ECO:0007669"/>
    <property type="project" value="UniProtKB-UniRule"/>
</dbReference>
<evidence type="ECO:0000313" key="4">
    <source>
        <dbReference type="EMBL" id="PWA69744.1"/>
    </source>
</evidence>
<reference evidence="4 5" key="1">
    <citation type="journal article" date="2018" name="Mol. Plant">
        <title>The genome of Artemisia annua provides insight into the evolution of Asteraceae family and artemisinin biosynthesis.</title>
        <authorList>
            <person name="Shen Q."/>
            <person name="Zhang L."/>
            <person name="Liao Z."/>
            <person name="Wang S."/>
            <person name="Yan T."/>
            <person name="Shi P."/>
            <person name="Liu M."/>
            <person name="Fu X."/>
            <person name="Pan Q."/>
            <person name="Wang Y."/>
            <person name="Lv Z."/>
            <person name="Lu X."/>
            <person name="Zhang F."/>
            <person name="Jiang W."/>
            <person name="Ma Y."/>
            <person name="Chen M."/>
            <person name="Hao X."/>
            <person name="Li L."/>
            <person name="Tang Y."/>
            <person name="Lv G."/>
            <person name="Zhou Y."/>
            <person name="Sun X."/>
            <person name="Brodelius P.E."/>
            <person name="Rose J.K.C."/>
            <person name="Tang K."/>
        </authorList>
    </citation>
    <scope>NUCLEOTIDE SEQUENCE [LARGE SCALE GENOMIC DNA]</scope>
    <source>
        <strain evidence="5">cv. Huhao1</strain>
        <tissue evidence="4">Leaf</tissue>
    </source>
</reference>
<gene>
    <name evidence="4" type="ORF">CTI12_AA294160</name>
</gene>
<comment type="subcellular location">
    <subcellularLocation>
        <location evidence="2">Membrane</location>
    </subcellularLocation>
</comment>
<organism evidence="4 5">
    <name type="scientific">Artemisia annua</name>
    <name type="common">Sweet wormwood</name>
    <dbReference type="NCBI Taxonomy" id="35608"/>
    <lineage>
        <taxon>Eukaryota</taxon>
        <taxon>Viridiplantae</taxon>
        <taxon>Streptophyta</taxon>
        <taxon>Embryophyta</taxon>
        <taxon>Tracheophyta</taxon>
        <taxon>Spermatophyta</taxon>
        <taxon>Magnoliopsida</taxon>
        <taxon>eudicotyledons</taxon>
        <taxon>Gunneridae</taxon>
        <taxon>Pentapetalae</taxon>
        <taxon>asterids</taxon>
        <taxon>campanulids</taxon>
        <taxon>Asterales</taxon>
        <taxon>Asteraceae</taxon>
        <taxon>Asteroideae</taxon>
        <taxon>Anthemideae</taxon>
        <taxon>Artemisiinae</taxon>
        <taxon>Artemisia</taxon>
    </lineage>
</organism>
<dbReference type="PANTHER" id="PTHR23056">
    <property type="entry name" value="CALCINEURIN B"/>
    <property type="match status" value="1"/>
</dbReference>
<comment type="similarity">
    <text evidence="2">Belongs to the calcineurin regulatory subunit family.</text>
</comment>
<dbReference type="GO" id="GO:0019900">
    <property type="term" value="F:kinase binding"/>
    <property type="evidence" value="ECO:0007669"/>
    <property type="project" value="UniProtKB-UniRule"/>
</dbReference>
<dbReference type="STRING" id="35608.A0A2U1N8C4"/>
<keyword evidence="2" id="KW-0472">Membrane</keyword>
<dbReference type="Gene3D" id="1.10.238.10">
    <property type="entry name" value="EF-hand"/>
    <property type="match status" value="1"/>
</dbReference>
<keyword evidence="2" id="KW-0479">Metal-binding</keyword>
<dbReference type="GO" id="GO:0016020">
    <property type="term" value="C:membrane"/>
    <property type="evidence" value="ECO:0007669"/>
    <property type="project" value="UniProtKB-SubCell"/>
</dbReference>
<feature type="compositionally biased region" description="Low complexity" evidence="3">
    <location>
        <begin position="100"/>
        <end position="112"/>
    </location>
</feature>
<keyword evidence="5" id="KW-1185">Reference proteome</keyword>
<feature type="region of interest" description="Disordered" evidence="3">
    <location>
        <begin position="87"/>
        <end position="112"/>
    </location>
</feature>
<comment type="function">
    <text evidence="2">Acts as a calcium sensor. CBL proteins interact with CIPK serine-threonine protein kinases. Binding of a CBL protein to the regulatory NAF domain of a CIPK protein lead to the activation of the kinase in a calcium-dependent manner.</text>
</comment>
<dbReference type="InterPro" id="IPR045198">
    <property type="entry name" value="CNBL1-10"/>
</dbReference>
<evidence type="ECO:0000313" key="5">
    <source>
        <dbReference type="Proteomes" id="UP000245207"/>
    </source>
</evidence>
<name>A0A2U1N8C4_ARTAN</name>
<dbReference type="EMBL" id="PKPP01003369">
    <property type="protein sequence ID" value="PWA69744.1"/>
    <property type="molecule type" value="Genomic_DNA"/>
</dbReference>
<dbReference type="AlphaFoldDB" id="A0A2U1N8C4"/>
<dbReference type="GO" id="GO:0019722">
    <property type="term" value="P:calcium-mediated signaling"/>
    <property type="evidence" value="ECO:0007669"/>
    <property type="project" value="UniProtKB-UniRule"/>
</dbReference>
<proteinExistence type="inferred from homology"/>
<comment type="subunit">
    <text evidence="2">Homodimer. Interacts with CIPK.</text>
</comment>
<evidence type="ECO:0000256" key="2">
    <source>
        <dbReference type="RuleBase" id="RU369080"/>
    </source>
</evidence>
<accession>A0A2U1N8C4</accession>
<sequence length="173" mass="18603">MGCICSTSTGVKHTPGYEDPALLAKETPFTVSEVEALYELFKKLSSSIIDDGLIHKSQEGADISGVLTVMKLGMVYDEKVTSEELDSATASTTGVHLEKTPMGPTPSSSPVGSSMVITLENKASDQLTVSSSILSSVSNLDMSLVGDDQNMYNYGDLSPVEEWRTQENSRRSR</sequence>
<evidence type="ECO:0000256" key="1">
    <source>
        <dbReference type="ARBA" id="ARBA00022737"/>
    </source>
</evidence>
<protein>
    <recommendedName>
        <fullName evidence="2">Calcineurin B-like protein</fullName>
    </recommendedName>
</protein>
<dbReference type="OrthoDB" id="191686at2759"/>
<dbReference type="Proteomes" id="UP000245207">
    <property type="component" value="Unassembled WGS sequence"/>
</dbReference>
<keyword evidence="2" id="KW-0106">Calcium</keyword>
<dbReference type="PANTHER" id="PTHR23056:SF110">
    <property type="entry name" value="CALMODULIN"/>
    <property type="match status" value="1"/>
</dbReference>
<evidence type="ECO:0000256" key="3">
    <source>
        <dbReference type="SAM" id="MobiDB-lite"/>
    </source>
</evidence>
<comment type="caution">
    <text evidence="4">The sequence shown here is derived from an EMBL/GenBank/DDBJ whole genome shotgun (WGS) entry which is preliminary data.</text>
</comment>